<keyword evidence="1" id="KW-0812">Transmembrane</keyword>
<feature type="transmembrane region" description="Helical" evidence="1">
    <location>
        <begin position="211"/>
        <end position="228"/>
    </location>
</feature>
<dbReference type="InterPro" id="IPR027417">
    <property type="entry name" value="P-loop_NTPase"/>
</dbReference>
<reference evidence="2" key="1">
    <citation type="submission" date="2020-09" db="EMBL/GenBank/DDBJ databases">
        <authorList>
            <person name="Yoon J.-W."/>
        </authorList>
    </citation>
    <scope>NUCLEOTIDE SEQUENCE</scope>
    <source>
        <strain evidence="2">KMU-158</strain>
    </source>
</reference>
<evidence type="ECO:0000256" key="1">
    <source>
        <dbReference type="SAM" id="Phobius"/>
    </source>
</evidence>
<dbReference type="AlphaFoldDB" id="A0A927C4K0"/>
<dbReference type="Gene3D" id="3.40.50.300">
    <property type="entry name" value="P-loop containing nucleotide triphosphate hydrolases"/>
    <property type="match status" value="1"/>
</dbReference>
<dbReference type="PANTHER" id="PTHR36978">
    <property type="entry name" value="P-LOOP CONTAINING NUCLEOTIDE TRIPHOSPHATE HYDROLASE"/>
    <property type="match status" value="1"/>
</dbReference>
<gene>
    <name evidence="2" type="ORF">IB286_13645</name>
</gene>
<dbReference type="Proteomes" id="UP000610558">
    <property type="component" value="Unassembled WGS sequence"/>
</dbReference>
<sequence>MQVIGAGFGRTSTNSLKVALERLGYAPCHHMKEVMPRRDQVDLFNRAGAGEAVEWSVIFEGFQAACDWPSAKFHKELAAHYPDAKIVLSVRDADKWYDSTRSTIFAFTQSMPRWLRWLSPRMRTIHQMVTGVVWDGVFGGRFADEAYAKQVFLQNTEDVKAYYPPERLLVHHPADGWQPLCEFLGKDIPAEPYPRVNEAHEIERIVKIFKALSYLPYILMGLIIMLWVF</sequence>
<keyword evidence="3" id="KW-1185">Reference proteome</keyword>
<organism evidence="2 3">
    <name type="scientific">Spongiibacter pelagi</name>
    <dbReference type="NCBI Taxonomy" id="2760804"/>
    <lineage>
        <taxon>Bacteria</taxon>
        <taxon>Pseudomonadati</taxon>
        <taxon>Pseudomonadota</taxon>
        <taxon>Gammaproteobacteria</taxon>
        <taxon>Cellvibrionales</taxon>
        <taxon>Spongiibacteraceae</taxon>
        <taxon>Spongiibacter</taxon>
    </lineage>
</organism>
<dbReference type="InterPro" id="IPR040632">
    <property type="entry name" value="Sulfotransfer_4"/>
</dbReference>
<dbReference type="PANTHER" id="PTHR36978:SF4">
    <property type="entry name" value="P-LOOP CONTAINING NUCLEOSIDE TRIPHOSPHATE HYDROLASE PROTEIN"/>
    <property type="match status" value="1"/>
</dbReference>
<keyword evidence="1" id="KW-0472">Membrane</keyword>
<accession>A0A927C4K0</accession>
<comment type="caution">
    <text evidence="2">The sequence shown here is derived from an EMBL/GenBank/DDBJ whole genome shotgun (WGS) entry which is preliminary data.</text>
</comment>
<evidence type="ECO:0000313" key="2">
    <source>
        <dbReference type="EMBL" id="MBD2860048.1"/>
    </source>
</evidence>
<dbReference type="SUPFAM" id="SSF52540">
    <property type="entry name" value="P-loop containing nucleoside triphosphate hydrolases"/>
    <property type="match status" value="1"/>
</dbReference>
<dbReference type="Pfam" id="PF17784">
    <property type="entry name" value="Sulfotransfer_4"/>
    <property type="match status" value="1"/>
</dbReference>
<keyword evidence="1" id="KW-1133">Transmembrane helix</keyword>
<evidence type="ECO:0000313" key="3">
    <source>
        <dbReference type="Proteomes" id="UP000610558"/>
    </source>
</evidence>
<dbReference type="EMBL" id="JACXLD010000010">
    <property type="protein sequence ID" value="MBD2860048.1"/>
    <property type="molecule type" value="Genomic_DNA"/>
</dbReference>
<protein>
    <submittedName>
        <fullName evidence="2">Sulfotransferase family protein</fullName>
    </submittedName>
</protein>
<proteinExistence type="predicted"/>
<name>A0A927C4K0_9GAMM</name>